<dbReference type="InterPro" id="IPR036237">
    <property type="entry name" value="Xyl_isomerase-like_sf"/>
</dbReference>
<accession>A0ABY1AWW2</accession>
<sequence>MNGMTHPLSLAFLTVAEVGPLEAVRIAATTGYQKIGFRILPAGGEGPFPLMTDDALLHEVTIALKDTGVEVADVEIVRLGEHIDWALFERFCDRCAELGARHVLVAGDDTDLARQAASLARFADMAAARGLTADLEFMPWTAARDLATAVSCHEHG</sequence>
<keyword evidence="2" id="KW-1185">Reference proteome</keyword>
<dbReference type="Proteomes" id="UP000198939">
    <property type="component" value="Unassembled WGS sequence"/>
</dbReference>
<evidence type="ECO:0000313" key="2">
    <source>
        <dbReference type="Proteomes" id="UP000198939"/>
    </source>
</evidence>
<evidence type="ECO:0008006" key="3">
    <source>
        <dbReference type="Google" id="ProtNLM"/>
    </source>
</evidence>
<protein>
    <recommendedName>
        <fullName evidence="3">Xylose isomerase-like TIM barrel</fullName>
    </recommendedName>
</protein>
<dbReference type="Gene3D" id="3.20.20.150">
    <property type="entry name" value="Divalent-metal-dependent TIM barrel enzymes"/>
    <property type="match status" value="1"/>
</dbReference>
<organism evidence="1 2">
    <name type="scientific">Rhizobium tibeticum</name>
    <dbReference type="NCBI Taxonomy" id="501024"/>
    <lineage>
        <taxon>Bacteria</taxon>
        <taxon>Pseudomonadati</taxon>
        <taxon>Pseudomonadota</taxon>
        <taxon>Alphaproteobacteria</taxon>
        <taxon>Hyphomicrobiales</taxon>
        <taxon>Rhizobiaceae</taxon>
        <taxon>Rhizobium/Agrobacterium group</taxon>
        <taxon>Rhizobium</taxon>
    </lineage>
</organism>
<dbReference type="EMBL" id="FOCV01000050">
    <property type="protein sequence ID" value="SEP20895.1"/>
    <property type="molecule type" value="Genomic_DNA"/>
</dbReference>
<proteinExistence type="predicted"/>
<evidence type="ECO:0000313" key="1">
    <source>
        <dbReference type="EMBL" id="SEP20895.1"/>
    </source>
</evidence>
<name>A0ABY1AWW2_9HYPH</name>
<reference evidence="1 2" key="1">
    <citation type="submission" date="2016-10" db="EMBL/GenBank/DDBJ databases">
        <authorList>
            <person name="Varghese N."/>
            <person name="Submissions S."/>
        </authorList>
    </citation>
    <scope>NUCLEOTIDE SEQUENCE [LARGE SCALE GENOMIC DNA]</scope>
    <source>
        <strain evidence="1 2">CGMCC 1.7071</strain>
    </source>
</reference>
<dbReference type="SUPFAM" id="SSF51658">
    <property type="entry name" value="Xylose isomerase-like"/>
    <property type="match status" value="1"/>
</dbReference>
<comment type="caution">
    <text evidence="1">The sequence shown here is derived from an EMBL/GenBank/DDBJ whole genome shotgun (WGS) entry which is preliminary data.</text>
</comment>
<gene>
    <name evidence="1" type="ORF">SAMN05216228_105012</name>
</gene>